<feature type="compositionally biased region" description="Low complexity" evidence="1">
    <location>
        <begin position="856"/>
        <end position="870"/>
    </location>
</feature>
<proteinExistence type="predicted"/>
<feature type="compositionally biased region" description="Polar residues" evidence="1">
    <location>
        <begin position="24"/>
        <end position="61"/>
    </location>
</feature>
<sequence>MSHNSAAVDHSDEWVPAEEILETGGSQKATVVGLESSSPLNEAGPSDQSAPTNIANGSALESDTEAPPIAAIPTPPSPTPPPLPSSSDPQTYVSPAKGYSYISPPATAPYQSPAYPPVASCPPHSQRPSTIPAETPYLSYGPQRGKIRSAPQPSGSSQPMYGKSPAYGGSAPQQGSARPQSYGGPTIPGVRLMPYSNFPRPIGPISSGRKKVDAFVANDPFRPNPSNKHNKLSDDLTFDDIPVAGATGASQPWRKYDPGSESTFSSTPAPYPRVSAGQQQSQPPPSVPWRPSQSSPYDPPQSSTNPPLIYPGSSQYPQPSQPIYSRPSGATSPIPYDGSPDYRPWPQVPPSQSMPYPSGGEPMGTSSPSTSEAHVPSADPDETTPRPTCPAPASSSNTSLDQQPTLEPVVNAPGDSERPPTPVGRPPTPGDRPSDGYPPPRTGYPVYSPYDSSEEPFKYPVLAPKESIWSRISYVLRWPFSRRRYDNDLKPDPSVLSEESKSGYPSLVVRFVVKTMPREVYLHFLLRLPSLYFSRVARIFEEADLTLPEIKKMALETASRGKEAQFDIQAFASNVPPQYEGLKSTWEAFIDSVMREWKTFNVISVLLLSAILTILQIESAADDPLTRYLAIFSLICSLISLLFGCMYIIRFGTMRKTYKAAEWALEAKKTKTVIWWNVWVLLAMPVVWLTWSIMLYIACIMSFIWRTSAQDANPPADLSESGLLAVRIVITVVLGIGMLYGWLILSTFSRYGEVMDRAWKSRIDGWLDDKAAAQQQYLPPQPTDRYTPYPYREPSSQTQPQYSGDQRYPYAYSEYVPDYGAPTHTQPYGAYPPDFNNDRPTYINEGYVPPPEPYASDSSPSEIPHSSSSSLDATRANTKYNKASGLQREDSLYSGMYHDPGYATQHPLPPPPPDVQYARPPRRVVPQKTHQESPSAAPSRTSLPLISGTPMPTFVNRSSAIPSFRDGEADDLIRLTMAIRDGAEDATHVRFRSPLFSAHSAQGSFNFAGSEREVEESFLSAGSGSSFTPRPSPLPGPSEHGDLGRETDSLRRRRLG</sequence>
<evidence type="ECO:0000256" key="2">
    <source>
        <dbReference type="SAM" id="Phobius"/>
    </source>
</evidence>
<evidence type="ECO:0000313" key="3">
    <source>
        <dbReference type="EMBL" id="KIM41592.1"/>
    </source>
</evidence>
<keyword evidence="4" id="KW-1185">Reference proteome</keyword>
<feature type="compositionally biased region" description="Pro residues" evidence="1">
    <location>
        <begin position="73"/>
        <end position="84"/>
    </location>
</feature>
<feature type="region of interest" description="Disordered" evidence="1">
    <location>
        <begin position="1007"/>
        <end position="1056"/>
    </location>
</feature>
<protein>
    <submittedName>
        <fullName evidence="3">Uncharacterized protein</fullName>
    </submittedName>
</protein>
<feature type="transmembrane region" description="Helical" evidence="2">
    <location>
        <begin position="724"/>
        <end position="745"/>
    </location>
</feature>
<feature type="compositionally biased region" description="Basic and acidic residues" evidence="1">
    <location>
        <begin position="1039"/>
        <end position="1050"/>
    </location>
</feature>
<evidence type="ECO:0000256" key="1">
    <source>
        <dbReference type="SAM" id="MobiDB-lite"/>
    </source>
</evidence>
<accession>A0A0C2YKR2</accession>
<feature type="compositionally biased region" description="Polar residues" evidence="1">
    <location>
        <begin position="1020"/>
        <end position="1029"/>
    </location>
</feature>
<keyword evidence="2" id="KW-0812">Transmembrane</keyword>
<organism evidence="3 4">
    <name type="scientific">Hebeloma cylindrosporum</name>
    <dbReference type="NCBI Taxonomy" id="76867"/>
    <lineage>
        <taxon>Eukaryota</taxon>
        <taxon>Fungi</taxon>
        <taxon>Dikarya</taxon>
        <taxon>Basidiomycota</taxon>
        <taxon>Agaricomycotina</taxon>
        <taxon>Agaricomycetes</taxon>
        <taxon>Agaricomycetidae</taxon>
        <taxon>Agaricales</taxon>
        <taxon>Agaricineae</taxon>
        <taxon>Hymenogastraceae</taxon>
        <taxon>Hebeloma</taxon>
    </lineage>
</organism>
<feature type="compositionally biased region" description="Pro residues" evidence="1">
    <location>
        <begin position="419"/>
        <end position="442"/>
    </location>
</feature>
<keyword evidence="2" id="KW-1133">Transmembrane helix</keyword>
<feature type="compositionally biased region" description="Polar residues" evidence="1">
    <location>
        <begin position="932"/>
        <end position="944"/>
    </location>
</feature>
<dbReference type="STRING" id="686832.A0A0C2YKR2"/>
<feature type="compositionally biased region" description="Polar residues" evidence="1">
    <location>
        <begin position="871"/>
        <end position="881"/>
    </location>
</feature>
<feature type="compositionally biased region" description="Low complexity" evidence="1">
    <location>
        <begin position="310"/>
        <end position="328"/>
    </location>
</feature>
<evidence type="ECO:0000313" key="4">
    <source>
        <dbReference type="Proteomes" id="UP000053424"/>
    </source>
</evidence>
<dbReference type="OrthoDB" id="3067801at2759"/>
<reference evidence="4" key="2">
    <citation type="submission" date="2015-01" db="EMBL/GenBank/DDBJ databases">
        <title>Evolutionary Origins and Diversification of the Mycorrhizal Mutualists.</title>
        <authorList>
            <consortium name="DOE Joint Genome Institute"/>
            <consortium name="Mycorrhizal Genomics Consortium"/>
            <person name="Kohler A."/>
            <person name="Kuo A."/>
            <person name="Nagy L.G."/>
            <person name="Floudas D."/>
            <person name="Copeland A."/>
            <person name="Barry K.W."/>
            <person name="Cichocki N."/>
            <person name="Veneault-Fourrey C."/>
            <person name="LaButti K."/>
            <person name="Lindquist E.A."/>
            <person name="Lipzen A."/>
            <person name="Lundell T."/>
            <person name="Morin E."/>
            <person name="Murat C."/>
            <person name="Riley R."/>
            <person name="Ohm R."/>
            <person name="Sun H."/>
            <person name="Tunlid A."/>
            <person name="Henrissat B."/>
            <person name="Grigoriev I.V."/>
            <person name="Hibbett D.S."/>
            <person name="Martin F."/>
        </authorList>
    </citation>
    <scope>NUCLEOTIDE SEQUENCE [LARGE SCALE GENOMIC DNA]</scope>
    <source>
        <strain evidence="4">h7</strain>
    </source>
</reference>
<dbReference type="AlphaFoldDB" id="A0A0C2YKR2"/>
<feature type="compositionally biased region" description="Low complexity" evidence="1">
    <location>
        <begin position="289"/>
        <end position="303"/>
    </location>
</feature>
<feature type="region of interest" description="Disordered" evidence="1">
    <location>
        <begin position="1"/>
        <end position="192"/>
    </location>
</feature>
<feature type="transmembrane region" description="Helical" evidence="2">
    <location>
        <begin position="629"/>
        <end position="649"/>
    </location>
</feature>
<feature type="compositionally biased region" description="Polar residues" evidence="1">
    <location>
        <begin position="393"/>
        <end position="405"/>
    </location>
</feature>
<feature type="compositionally biased region" description="Polar residues" evidence="1">
    <location>
        <begin position="794"/>
        <end position="804"/>
    </location>
</feature>
<name>A0A0C2YKR2_HEBCY</name>
<dbReference type="Proteomes" id="UP000053424">
    <property type="component" value="Unassembled WGS sequence"/>
</dbReference>
<gene>
    <name evidence="3" type="ORF">M413DRAFT_27906</name>
</gene>
<feature type="transmembrane region" description="Helical" evidence="2">
    <location>
        <begin position="678"/>
        <end position="704"/>
    </location>
</feature>
<feature type="region of interest" description="Disordered" evidence="1">
    <location>
        <begin position="823"/>
        <end position="949"/>
    </location>
</feature>
<reference evidence="3 4" key="1">
    <citation type="submission" date="2014-04" db="EMBL/GenBank/DDBJ databases">
        <authorList>
            <consortium name="DOE Joint Genome Institute"/>
            <person name="Kuo A."/>
            <person name="Gay G."/>
            <person name="Dore J."/>
            <person name="Kohler A."/>
            <person name="Nagy L.G."/>
            <person name="Floudas D."/>
            <person name="Copeland A."/>
            <person name="Barry K.W."/>
            <person name="Cichocki N."/>
            <person name="Veneault-Fourrey C."/>
            <person name="LaButti K."/>
            <person name="Lindquist E.A."/>
            <person name="Lipzen A."/>
            <person name="Lundell T."/>
            <person name="Morin E."/>
            <person name="Murat C."/>
            <person name="Sun H."/>
            <person name="Tunlid A."/>
            <person name="Henrissat B."/>
            <person name="Grigoriev I.V."/>
            <person name="Hibbett D.S."/>
            <person name="Martin F."/>
            <person name="Nordberg H.P."/>
            <person name="Cantor M.N."/>
            <person name="Hua S.X."/>
        </authorList>
    </citation>
    <scope>NUCLEOTIDE SEQUENCE [LARGE SCALE GENOMIC DNA]</scope>
    <source>
        <strain evidence="4">h7</strain>
    </source>
</reference>
<feature type="region of interest" description="Disordered" evidence="1">
    <location>
        <begin position="777"/>
        <end position="805"/>
    </location>
</feature>
<keyword evidence="2" id="KW-0472">Membrane</keyword>
<dbReference type="EMBL" id="KN831780">
    <property type="protein sequence ID" value="KIM41592.1"/>
    <property type="molecule type" value="Genomic_DNA"/>
</dbReference>
<feature type="region of interest" description="Disordered" evidence="1">
    <location>
        <begin position="216"/>
        <end position="449"/>
    </location>
</feature>
<dbReference type="HOGENOM" id="CLU_290033_0_0_1"/>